<gene>
    <name evidence="2" type="primary">LOC104776763</name>
</gene>
<accession>A0ABM1R997</accession>
<name>A0ABM1R997_CAMSA</name>
<dbReference type="Pfam" id="PF04776">
    <property type="entry name" value="protein_MS5"/>
    <property type="match status" value="1"/>
</dbReference>
<proteinExistence type="predicted"/>
<dbReference type="RefSeq" id="XP_019095585.1">
    <property type="nucleotide sequence ID" value="XM_019240040.1"/>
</dbReference>
<organism evidence="1 2">
    <name type="scientific">Camelina sativa</name>
    <name type="common">False flax</name>
    <name type="synonym">Myagrum sativum</name>
    <dbReference type="NCBI Taxonomy" id="90675"/>
    <lineage>
        <taxon>Eukaryota</taxon>
        <taxon>Viridiplantae</taxon>
        <taxon>Streptophyta</taxon>
        <taxon>Embryophyta</taxon>
        <taxon>Tracheophyta</taxon>
        <taxon>Spermatophyta</taxon>
        <taxon>Magnoliopsida</taxon>
        <taxon>eudicotyledons</taxon>
        <taxon>Gunneridae</taxon>
        <taxon>Pentapetalae</taxon>
        <taxon>rosids</taxon>
        <taxon>malvids</taxon>
        <taxon>Brassicales</taxon>
        <taxon>Brassicaceae</taxon>
        <taxon>Camelineae</taxon>
        <taxon>Camelina</taxon>
    </lineage>
</organism>
<reference evidence="2" key="2">
    <citation type="submission" date="2025-08" db="UniProtKB">
        <authorList>
            <consortium name="RefSeq"/>
        </authorList>
    </citation>
    <scope>IDENTIFICATION</scope>
    <source>
        <tissue evidence="2">Leaf</tissue>
    </source>
</reference>
<dbReference type="GeneID" id="104776763"/>
<reference evidence="1" key="1">
    <citation type="journal article" date="2014" name="Nat. Commun.">
        <title>The emerging biofuel crop Camelina sativa retains a highly undifferentiated hexaploid genome structure.</title>
        <authorList>
            <person name="Kagale S."/>
            <person name="Koh C."/>
            <person name="Nixon J."/>
            <person name="Bollina V."/>
            <person name="Clarke W.E."/>
            <person name="Tuteja R."/>
            <person name="Spillane C."/>
            <person name="Robinson S.J."/>
            <person name="Links M.G."/>
            <person name="Clarke C."/>
            <person name="Higgins E.E."/>
            <person name="Huebert T."/>
            <person name="Sharpe A.G."/>
            <person name="Parkin I.A."/>
        </authorList>
    </citation>
    <scope>NUCLEOTIDE SEQUENCE [LARGE SCALE GENOMIC DNA]</scope>
    <source>
        <strain evidence="1">cv. DH55</strain>
    </source>
</reference>
<protein>
    <submittedName>
        <fullName evidence="2">UPF0725 protein At3g25080-like</fullName>
    </submittedName>
</protein>
<evidence type="ECO:0000313" key="2">
    <source>
        <dbReference type="RefSeq" id="XP_019095585.1"/>
    </source>
</evidence>
<evidence type="ECO:0000313" key="1">
    <source>
        <dbReference type="Proteomes" id="UP000694864"/>
    </source>
</evidence>
<dbReference type="InterPro" id="IPR006462">
    <property type="entry name" value="MS5"/>
</dbReference>
<sequence length="120" mass="13469">MINFHTFALNESELQDDIDCVRLYLELAVATTNRGTSMDHDLSNLQIVQVAKDNTPQDVDPVFNGKNVAIFYIRYKDSCEARVGKDVDRVAIVRRAFYEKRGCFALVGKTLSLGIIPTKG</sequence>
<keyword evidence="1" id="KW-1185">Reference proteome</keyword>
<dbReference type="Proteomes" id="UP000694864">
    <property type="component" value="Chromosome 3"/>
</dbReference>